<proteinExistence type="evidence at protein level"/>
<keyword evidence="5" id="KW-1185">Reference proteome</keyword>
<gene>
    <name evidence="4" type="primary">8028371</name>
    <name evidence="3" type="ORF">IscW_ISCW002619</name>
</gene>
<dbReference type="InParanoid" id="B7PDP2"/>
<dbReference type="GO" id="GO:0006631">
    <property type="term" value="P:fatty acid metabolic process"/>
    <property type="evidence" value="ECO:0000318"/>
    <property type="project" value="GO_Central"/>
</dbReference>
<keyword evidence="6" id="KW-1267">Proteomics identification</keyword>
<accession>B7PDP2</accession>
<evidence type="ECO:0000313" key="3">
    <source>
        <dbReference type="EMBL" id="EEC04714.1"/>
    </source>
</evidence>
<dbReference type="Proteomes" id="UP000001555">
    <property type="component" value="Unassembled WGS sequence"/>
</dbReference>
<dbReference type="OrthoDB" id="28127at2759"/>
<protein>
    <recommendedName>
        <fullName evidence="2">Alpha-ketoglutarate-dependent dioxygenase AlkB-like domain-containing protein</fullName>
    </recommendedName>
</protein>
<dbReference type="InterPro" id="IPR037151">
    <property type="entry name" value="AlkB-like_sf"/>
</dbReference>
<reference evidence="4" key="2">
    <citation type="submission" date="2020-05" db="UniProtKB">
        <authorList>
            <consortium name="EnsemblMetazoa"/>
        </authorList>
    </citation>
    <scope>IDENTIFICATION</scope>
    <source>
        <strain evidence="4">wikel</strain>
    </source>
</reference>
<dbReference type="Pfam" id="PF13532">
    <property type="entry name" value="2OG-FeII_Oxy_2"/>
    <property type="match status" value="1"/>
</dbReference>
<evidence type="ECO:0007829" key="6">
    <source>
        <dbReference type="PeptideAtlas" id="B7PDP2"/>
    </source>
</evidence>
<dbReference type="EMBL" id="DS690902">
    <property type="protein sequence ID" value="EEC04714.1"/>
    <property type="molecule type" value="Genomic_DNA"/>
</dbReference>
<organism>
    <name type="scientific">Ixodes scapularis</name>
    <name type="common">Black-legged tick</name>
    <name type="synonym">Deer tick</name>
    <dbReference type="NCBI Taxonomy" id="6945"/>
    <lineage>
        <taxon>Eukaryota</taxon>
        <taxon>Metazoa</taxon>
        <taxon>Ecdysozoa</taxon>
        <taxon>Arthropoda</taxon>
        <taxon>Chelicerata</taxon>
        <taxon>Arachnida</taxon>
        <taxon>Acari</taxon>
        <taxon>Parasitiformes</taxon>
        <taxon>Ixodida</taxon>
        <taxon>Ixodoidea</taxon>
        <taxon>Ixodidae</taxon>
        <taxon>Ixodinae</taxon>
        <taxon>Ixodes</taxon>
    </lineage>
</organism>
<dbReference type="InterPro" id="IPR032870">
    <property type="entry name" value="ALKBH7-like"/>
</dbReference>
<evidence type="ECO:0000313" key="4">
    <source>
        <dbReference type="EnsemblMetazoa" id="ISCW002619-PA"/>
    </source>
</evidence>
<feature type="domain" description="Alpha-ketoglutarate-dependent dioxygenase AlkB-like" evidence="2">
    <location>
        <begin position="104"/>
        <end position="243"/>
    </location>
</feature>
<dbReference type="Gene3D" id="2.60.120.590">
    <property type="entry name" value="Alpha-ketoglutarate-dependent dioxygenase AlkB-like"/>
    <property type="match status" value="1"/>
</dbReference>
<dbReference type="STRING" id="6945.B7PDP2"/>
<dbReference type="VEuPathDB" id="VectorBase:ISCW002619"/>
<evidence type="ECO:0000313" key="5">
    <source>
        <dbReference type="Proteomes" id="UP000001555"/>
    </source>
</evidence>
<reference evidence="3 5" key="1">
    <citation type="submission" date="2008-03" db="EMBL/GenBank/DDBJ databases">
        <title>Annotation of Ixodes scapularis.</title>
        <authorList>
            <consortium name="Ixodes scapularis Genome Project Consortium"/>
            <person name="Caler E."/>
            <person name="Hannick L.I."/>
            <person name="Bidwell S."/>
            <person name="Joardar V."/>
            <person name="Thiagarajan M."/>
            <person name="Amedeo P."/>
            <person name="Galinsky K.J."/>
            <person name="Schobel S."/>
            <person name="Inman J."/>
            <person name="Hostetler J."/>
            <person name="Miller J."/>
            <person name="Hammond M."/>
            <person name="Megy K."/>
            <person name="Lawson D."/>
            <person name="Kodira C."/>
            <person name="Sutton G."/>
            <person name="Meyer J."/>
            <person name="Hill C.A."/>
            <person name="Birren B."/>
            <person name="Nene V."/>
            <person name="Collins F."/>
            <person name="Alarcon-Chaidez F."/>
            <person name="Wikel S."/>
            <person name="Strausberg R."/>
        </authorList>
    </citation>
    <scope>NUCLEOTIDE SEQUENCE [LARGE SCALE GENOMIC DNA]</scope>
    <source>
        <strain evidence="5">Wikel</strain>
        <strain evidence="3">Wikel colony</strain>
    </source>
</reference>
<dbReference type="EMBL" id="ABJB010819118">
    <property type="status" value="NOT_ANNOTATED_CDS"/>
    <property type="molecule type" value="Genomic_DNA"/>
</dbReference>
<sequence length="247" mass="28613">MAALMGSKTLTARCAILSPLVIRVINRSWKRTCSLKPDYQGIPAPQQEISKEFLNEHFEGSDSETLGTVIRCMTLYNDFITPDEETTLLKEIETQFKRLRYESSHWDDAIHGYREVERKSWSPPCDVILQRIRTTAFSSDAAQIPHVHCLDLKEDGHIKPHVDSVRFCGDTIAGLSLLTPSVMRLVHEKHKERWVKILLKRRSLYVMTRTARYDYTHEILPNEQSIFKSTPVKKTRRISVMCRKEPS</sequence>
<dbReference type="SUPFAM" id="SSF51197">
    <property type="entry name" value="Clavaminate synthase-like"/>
    <property type="match status" value="1"/>
</dbReference>
<name>B7PDP2_IXOSC</name>
<evidence type="ECO:0000256" key="1">
    <source>
        <dbReference type="ARBA" id="ARBA00001954"/>
    </source>
</evidence>
<dbReference type="PaxDb" id="6945-B7PDP2"/>
<dbReference type="KEGG" id="isc:8028371"/>
<dbReference type="GO" id="GO:0005759">
    <property type="term" value="C:mitochondrial matrix"/>
    <property type="evidence" value="ECO:0000318"/>
    <property type="project" value="GO_Central"/>
</dbReference>
<dbReference type="PANTHER" id="PTHR21052">
    <property type="entry name" value="SPERMATOGENESIS ASSOCIATED 11-RELATED"/>
    <property type="match status" value="1"/>
</dbReference>
<dbReference type="HOGENOM" id="CLU_092162_0_0_1"/>
<dbReference type="AlphaFoldDB" id="B7PDP2"/>
<dbReference type="EnsemblMetazoa" id="ISCW002619-RA">
    <property type="protein sequence ID" value="ISCW002619-PA"/>
    <property type="gene ID" value="ISCW002619"/>
</dbReference>
<dbReference type="FunCoup" id="B7PDP2">
    <property type="interactions" value="495"/>
</dbReference>
<dbReference type="VEuPathDB" id="VectorBase:ISCI002619"/>
<dbReference type="VEuPathDB" id="VectorBase:ISCP_023697"/>
<dbReference type="InterPro" id="IPR027450">
    <property type="entry name" value="AlkB-like"/>
</dbReference>
<dbReference type="GO" id="GO:0006974">
    <property type="term" value="P:DNA damage response"/>
    <property type="evidence" value="ECO:0007669"/>
    <property type="project" value="InterPro"/>
</dbReference>
<evidence type="ECO:0000259" key="2">
    <source>
        <dbReference type="Pfam" id="PF13532"/>
    </source>
</evidence>
<comment type="cofactor">
    <cofactor evidence="1">
        <name>Fe(2+)</name>
        <dbReference type="ChEBI" id="CHEBI:29033"/>
    </cofactor>
</comment>
<dbReference type="PANTHER" id="PTHR21052:SF0">
    <property type="entry name" value="ALPHA-KETOGLUTARATE-DEPENDENT DIOXYGENASE ALKB HOMOLOG 7, MITOCHONDRIAL"/>
    <property type="match status" value="1"/>
</dbReference>